<evidence type="ECO:0000259" key="1">
    <source>
        <dbReference type="PROSITE" id="PS51186"/>
    </source>
</evidence>
<reference evidence="2 3" key="1">
    <citation type="submission" date="2023-07" db="EMBL/GenBank/DDBJ databases">
        <title>Sorghum-associated microbial communities from plants grown in Nebraska, USA.</title>
        <authorList>
            <person name="Schachtman D."/>
        </authorList>
    </citation>
    <scope>NUCLEOTIDE SEQUENCE [LARGE SCALE GENOMIC DNA]</scope>
    <source>
        <strain evidence="2 3">4138</strain>
    </source>
</reference>
<keyword evidence="3" id="KW-1185">Reference proteome</keyword>
<dbReference type="SUPFAM" id="SSF55729">
    <property type="entry name" value="Acyl-CoA N-acyltransferases (Nat)"/>
    <property type="match status" value="1"/>
</dbReference>
<dbReference type="Pfam" id="PF13302">
    <property type="entry name" value="Acetyltransf_3"/>
    <property type="match status" value="1"/>
</dbReference>
<dbReference type="InterPro" id="IPR051908">
    <property type="entry name" value="Ribosomal_N-acetyltransferase"/>
</dbReference>
<evidence type="ECO:0000313" key="2">
    <source>
        <dbReference type="EMBL" id="MDR7119499.1"/>
    </source>
</evidence>
<dbReference type="InterPro" id="IPR000182">
    <property type="entry name" value="GNAT_dom"/>
</dbReference>
<proteinExistence type="predicted"/>
<organism evidence="2 3">
    <name type="scientific">Rheinheimera soli</name>
    <dbReference type="NCBI Taxonomy" id="443616"/>
    <lineage>
        <taxon>Bacteria</taxon>
        <taxon>Pseudomonadati</taxon>
        <taxon>Pseudomonadota</taxon>
        <taxon>Gammaproteobacteria</taxon>
        <taxon>Chromatiales</taxon>
        <taxon>Chromatiaceae</taxon>
        <taxon>Rheinheimera</taxon>
    </lineage>
</organism>
<name>A0ABU1VUV5_9GAMM</name>
<dbReference type="PANTHER" id="PTHR43441:SF2">
    <property type="entry name" value="FAMILY ACETYLTRANSFERASE, PUTATIVE (AFU_ORTHOLOGUE AFUA_7G00850)-RELATED"/>
    <property type="match status" value="1"/>
</dbReference>
<protein>
    <submittedName>
        <fullName evidence="2">RimJ/RimL family protein N-acetyltransferase</fullName>
    </submittedName>
</protein>
<dbReference type="PANTHER" id="PTHR43441">
    <property type="entry name" value="RIBOSOMAL-PROTEIN-SERINE ACETYLTRANSFERASE"/>
    <property type="match status" value="1"/>
</dbReference>
<dbReference type="Gene3D" id="3.40.630.30">
    <property type="match status" value="1"/>
</dbReference>
<gene>
    <name evidence="2" type="ORF">J2W69_000414</name>
</gene>
<feature type="domain" description="N-acetyltransferase" evidence="1">
    <location>
        <begin position="7"/>
        <end position="160"/>
    </location>
</feature>
<dbReference type="Proteomes" id="UP001257909">
    <property type="component" value="Unassembled WGS sequence"/>
</dbReference>
<comment type="caution">
    <text evidence="2">The sequence shown here is derived from an EMBL/GenBank/DDBJ whole genome shotgun (WGS) entry which is preliminary data.</text>
</comment>
<dbReference type="EMBL" id="JAVDWR010000001">
    <property type="protein sequence ID" value="MDR7119499.1"/>
    <property type="molecule type" value="Genomic_DNA"/>
</dbReference>
<dbReference type="InterPro" id="IPR016181">
    <property type="entry name" value="Acyl_CoA_acyltransferase"/>
</dbReference>
<evidence type="ECO:0000313" key="3">
    <source>
        <dbReference type="Proteomes" id="UP001257909"/>
    </source>
</evidence>
<sequence length="173" mass="19694">MIKGVLVRIRNVKAADLDEFYSLSSNYEDPGDFMPLSFVSEVAFKTEFADTGFWKDHCGKLLVEDSSGQIVGEAGFFKAAHYIDGREIYYRIFSGHRGKGYASETLALLARFFFESSSMNRIQAVTVHGNDVSEHMLKKSGFVFEGTMRQARYFKGRLVDLNLFSRVRSERQV</sequence>
<dbReference type="PROSITE" id="PS51186">
    <property type="entry name" value="GNAT"/>
    <property type="match status" value="1"/>
</dbReference>
<accession>A0ABU1VUV5</accession>
<dbReference type="RefSeq" id="WP_310274074.1">
    <property type="nucleotide sequence ID" value="NZ_JAVDWR010000001.1"/>
</dbReference>